<dbReference type="EMBL" id="RBZV01000012">
    <property type="protein sequence ID" value="RKP44522.1"/>
    <property type="molecule type" value="Genomic_DNA"/>
</dbReference>
<accession>A0A494X2D8</accession>
<comment type="caution">
    <text evidence="2">The sequence shown here is derived from an EMBL/GenBank/DDBJ whole genome shotgun (WGS) entry which is preliminary data.</text>
</comment>
<dbReference type="Gene3D" id="3.30.70.100">
    <property type="match status" value="1"/>
</dbReference>
<keyword evidence="2" id="KW-0560">Oxidoreductase</keyword>
<dbReference type="Pfam" id="PF03992">
    <property type="entry name" value="ABM"/>
    <property type="match status" value="1"/>
</dbReference>
<dbReference type="PANTHER" id="PTHR37811">
    <property type="entry name" value="BLL5343 PROTEIN"/>
    <property type="match status" value="1"/>
</dbReference>
<keyword evidence="3" id="KW-1185">Reference proteome</keyword>
<gene>
    <name evidence="2" type="ORF">D7S89_21790</name>
</gene>
<dbReference type="SUPFAM" id="SSF54909">
    <property type="entry name" value="Dimeric alpha+beta barrel"/>
    <property type="match status" value="1"/>
</dbReference>
<sequence length="109" mass="12395">MIVTVFRSRLNADAQDEYKQWASRMSTLAADVPGYISHKGFVAEDGERVTIVEFESEEGMRAWARHPEHVEAKKKGRSVFFTEFRVQVCHVVRDTADHGSRTAGVRTIL</sequence>
<dbReference type="GO" id="GO:0004497">
    <property type="term" value="F:monooxygenase activity"/>
    <property type="evidence" value="ECO:0007669"/>
    <property type="project" value="UniProtKB-KW"/>
</dbReference>
<name>A0A494X2D8_9BURK</name>
<dbReference type="InterPro" id="IPR007138">
    <property type="entry name" value="ABM_dom"/>
</dbReference>
<organism evidence="2 3">
    <name type="scientific">Trinickia fusca</name>
    <dbReference type="NCBI Taxonomy" id="2419777"/>
    <lineage>
        <taxon>Bacteria</taxon>
        <taxon>Pseudomonadati</taxon>
        <taxon>Pseudomonadota</taxon>
        <taxon>Betaproteobacteria</taxon>
        <taxon>Burkholderiales</taxon>
        <taxon>Burkholderiaceae</taxon>
        <taxon>Trinickia</taxon>
    </lineage>
</organism>
<evidence type="ECO:0000313" key="3">
    <source>
        <dbReference type="Proteomes" id="UP000280434"/>
    </source>
</evidence>
<dbReference type="InterPro" id="IPR011008">
    <property type="entry name" value="Dimeric_a/b-barrel"/>
</dbReference>
<proteinExistence type="predicted"/>
<dbReference type="PANTHER" id="PTHR37811:SF2">
    <property type="entry name" value="ABM DOMAIN-CONTAINING PROTEIN"/>
    <property type="match status" value="1"/>
</dbReference>
<keyword evidence="2" id="KW-0503">Monooxygenase</keyword>
<dbReference type="OrthoDB" id="9797060at2"/>
<dbReference type="RefSeq" id="WP_121280945.1">
    <property type="nucleotide sequence ID" value="NZ_RBZV01000012.1"/>
</dbReference>
<protein>
    <submittedName>
        <fullName evidence="2">Antibiotic biosynthesis monooxygenase</fullName>
    </submittedName>
</protein>
<reference evidence="2 3" key="1">
    <citation type="submission" date="2018-10" db="EMBL/GenBank/DDBJ databases">
        <title>Paraburkholderia sp. 7MK8-2, isolated from soil.</title>
        <authorList>
            <person name="Gao Z.-H."/>
            <person name="Qiu L.-H."/>
        </authorList>
    </citation>
    <scope>NUCLEOTIDE SEQUENCE [LARGE SCALE GENOMIC DNA]</scope>
    <source>
        <strain evidence="2 3">7MK8-2</strain>
    </source>
</reference>
<evidence type="ECO:0000313" key="2">
    <source>
        <dbReference type="EMBL" id="RKP44522.1"/>
    </source>
</evidence>
<evidence type="ECO:0000259" key="1">
    <source>
        <dbReference type="Pfam" id="PF03992"/>
    </source>
</evidence>
<dbReference type="Proteomes" id="UP000280434">
    <property type="component" value="Unassembled WGS sequence"/>
</dbReference>
<dbReference type="InterPro" id="IPR052936">
    <property type="entry name" value="Jasmonate_Hydroxylase-like"/>
</dbReference>
<feature type="domain" description="ABM" evidence="1">
    <location>
        <begin position="1"/>
        <end position="74"/>
    </location>
</feature>
<dbReference type="AlphaFoldDB" id="A0A494X2D8"/>